<sequence>MPLLLSLLLRLRLRSGSSEATSSQCGSAKEPLSVSPVDTGVCSSPEIAGLLDETTSTRAEPPAAVVEGSSFLPFRSYVSRPWASMLTQYSGYLGAAVGADTGLWLLDGPLSSLDRTDWKRSVRRDESGLLTAFCI</sequence>
<evidence type="ECO:0000313" key="2">
    <source>
        <dbReference type="EMBL" id="JAR89301.1"/>
    </source>
</evidence>
<evidence type="ECO:0000256" key="1">
    <source>
        <dbReference type="SAM" id="SignalP"/>
    </source>
</evidence>
<protein>
    <submittedName>
        <fullName evidence="2">Putative secreted protein</fullName>
    </submittedName>
</protein>
<feature type="signal peptide" evidence="1">
    <location>
        <begin position="1"/>
        <end position="18"/>
    </location>
</feature>
<name>A0A147BEU7_IXORI</name>
<accession>A0A147BEU7</accession>
<organism evidence="2">
    <name type="scientific">Ixodes ricinus</name>
    <name type="common">Common tick</name>
    <name type="synonym">Acarus ricinus</name>
    <dbReference type="NCBI Taxonomy" id="34613"/>
    <lineage>
        <taxon>Eukaryota</taxon>
        <taxon>Metazoa</taxon>
        <taxon>Ecdysozoa</taxon>
        <taxon>Arthropoda</taxon>
        <taxon>Chelicerata</taxon>
        <taxon>Arachnida</taxon>
        <taxon>Acari</taxon>
        <taxon>Parasitiformes</taxon>
        <taxon>Ixodida</taxon>
        <taxon>Ixodoidea</taxon>
        <taxon>Ixodidae</taxon>
        <taxon>Ixodinae</taxon>
        <taxon>Ixodes</taxon>
    </lineage>
</organism>
<feature type="chain" id="PRO_5007542122" evidence="1">
    <location>
        <begin position="19"/>
        <end position="135"/>
    </location>
</feature>
<dbReference type="AlphaFoldDB" id="A0A147BEU7"/>
<proteinExistence type="predicted"/>
<keyword evidence="1" id="KW-0732">Signal</keyword>
<reference evidence="2" key="1">
    <citation type="journal article" date="2018" name="PLoS Negl. Trop. Dis.">
        <title>Sialome diversity of ticks revealed by RNAseq of single tick salivary glands.</title>
        <authorList>
            <person name="Perner J."/>
            <person name="Kropackova S."/>
            <person name="Kopacek P."/>
            <person name="Ribeiro J.M."/>
        </authorList>
    </citation>
    <scope>NUCLEOTIDE SEQUENCE</scope>
    <source>
        <strain evidence="2">Siblings of single egg batch collected in Ceske Budejovice</strain>
        <tissue evidence="2">Salivary glands</tissue>
    </source>
</reference>
<dbReference type="EMBL" id="GEGO01006103">
    <property type="protein sequence ID" value="JAR89301.1"/>
    <property type="molecule type" value="Transcribed_RNA"/>
</dbReference>